<evidence type="ECO:0000259" key="3">
    <source>
        <dbReference type="PROSITE" id="PS50914"/>
    </source>
</evidence>
<dbReference type="PANTHER" id="PTHR43080:SF29">
    <property type="entry name" value="OS02G0818000 PROTEIN"/>
    <property type="match status" value="1"/>
</dbReference>
<dbReference type="Gene3D" id="3.30.1340.30">
    <property type="match status" value="1"/>
</dbReference>
<gene>
    <name evidence="5" type="ORF">ACFQ1S_08290</name>
</gene>
<proteinExistence type="predicted"/>
<dbReference type="InterPro" id="IPR051257">
    <property type="entry name" value="Diverse_CBS-Domain"/>
</dbReference>
<dbReference type="InterPro" id="IPR046342">
    <property type="entry name" value="CBS_dom_sf"/>
</dbReference>
<dbReference type="PROSITE" id="PS50914">
    <property type="entry name" value="BON"/>
    <property type="match status" value="1"/>
</dbReference>
<evidence type="ECO:0000256" key="2">
    <source>
        <dbReference type="PROSITE-ProRule" id="PRU00703"/>
    </source>
</evidence>
<evidence type="ECO:0000313" key="5">
    <source>
        <dbReference type="EMBL" id="MFD1045575.1"/>
    </source>
</evidence>
<dbReference type="Pfam" id="PF00571">
    <property type="entry name" value="CBS"/>
    <property type="match status" value="2"/>
</dbReference>
<protein>
    <submittedName>
        <fullName evidence="5">CBS domain-containing protein</fullName>
    </submittedName>
</protein>
<name>A0ABW3M6Q7_9PSEU</name>
<evidence type="ECO:0000259" key="4">
    <source>
        <dbReference type="PROSITE" id="PS51371"/>
    </source>
</evidence>
<accession>A0ABW3M6Q7</accession>
<feature type="domain" description="CBS" evidence="4">
    <location>
        <begin position="10"/>
        <end position="68"/>
    </location>
</feature>
<dbReference type="InterPro" id="IPR007055">
    <property type="entry name" value="BON_dom"/>
</dbReference>
<evidence type="ECO:0000313" key="6">
    <source>
        <dbReference type="Proteomes" id="UP001597045"/>
    </source>
</evidence>
<keyword evidence="1 2" id="KW-0129">CBS domain</keyword>
<dbReference type="Pfam" id="PF04972">
    <property type="entry name" value="BON"/>
    <property type="match status" value="1"/>
</dbReference>
<dbReference type="Gene3D" id="3.10.580.10">
    <property type="entry name" value="CBS-domain"/>
    <property type="match status" value="1"/>
</dbReference>
<dbReference type="SMART" id="SM00116">
    <property type="entry name" value="CBS"/>
    <property type="match status" value="2"/>
</dbReference>
<reference evidence="6" key="1">
    <citation type="journal article" date="2019" name="Int. J. Syst. Evol. Microbiol.">
        <title>The Global Catalogue of Microorganisms (GCM) 10K type strain sequencing project: providing services to taxonomists for standard genome sequencing and annotation.</title>
        <authorList>
            <consortium name="The Broad Institute Genomics Platform"/>
            <consortium name="The Broad Institute Genome Sequencing Center for Infectious Disease"/>
            <person name="Wu L."/>
            <person name="Ma J."/>
        </authorList>
    </citation>
    <scope>NUCLEOTIDE SEQUENCE [LARGE SCALE GENOMIC DNA]</scope>
    <source>
        <strain evidence="6">JCM 31486</strain>
    </source>
</reference>
<dbReference type="InterPro" id="IPR017080">
    <property type="entry name" value="UCP036990_CBS_BON"/>
</dbReference>
<dbReference type="Proteomes" id="UP001597045">
    <property type="component" value="Unassembled WGS sequence"/>
</dbReference>
<feature type="domain" description="BON" evidence="3">
    <location>
        <begin position="142"/>
        <end position="211"/>
    </location>
</feature>
<dbReference type="CDD" id="cd04586">
    <property type="entry name" value="CBS_pair_BON_assoc"/>
    <property type="match status" value="1"/>
</dbReference>
<evidence type="ECO:0000256" key="1">
    <source>
        <dbReference type="ARBA" id="ARBA00023122"/>
    </source>
</evidence>
<dbReference type="PIRSF" id="PIRSF036990">
    <property type="entry name" value="UCP036990_CBS_BON"/>
    <property type="match status" value="1"/>
</dbReference>
<dbReference type="SUPFAM" id="SSF54631">
    <property type="entry name" value="CBS-domain pair"/>
    <property type="match status" value="1"/>
</dbReference>
<dbReference type="PANTHER" id="PTHR43080">
    <property type="entry name" value="CBS DOMAIN-CONTAINING PROTEIN CBSX3, MITOCHONDRIAL"/>
    <property type="match status" value="1"/>
</dbReference>
<feature type="domain" description="CBS" evidence="4">
    <location>
        <begin position="89"/>
        <end position="146"/>
    </location>
</feature>
<organism evidence="5 6">
    <name type="scientific">Kibdelosporangium lantanae</name>
    <dbReference type="NCBI Taxonomy" id="1497396"/>
    <lineage>
        <taxon>Bacteria</taxon>
        <taxon>Bacillati</taxon>
        <taxon>Actinomycetota</taxon>
        <taxon>Actinomycetes</taxon>
        <taxon>Pseudonocardiales</taxon>
        <taxon>Pseudonocardiaceae</taxon>
        <taxon>Kibdelosporangium</taxon>
    </lineage>
</organism>
<keyword evidence="6" id="KW-1185">Reference proteome</keyword>
<comment type="caution">
    <text evidence="5">The sequence shown here is derived from an EMBL/GenBank/DDBJ whole genome shotgun (WGS) entry which is preliminary data.</text>
</comment>
<dbReference type="PROSITE" id="PS51371">
    <property type="entry name" value="CBS"/>
    <property type="match status" value="2"/>
</dbReference>
<dbReference type="InterPro" id="IPR000644">
    <property type="entry name" value="CBS_dom"/>
</dbReference>
<dbReference type="EMBL" id="JBHTIS010000343">
    <property type="protein sequence ID" value="MFD1045575.1"/>
    <property type="molecule type" value="Genomic_DNA"/>
</dbReference>
<sequence>MRTLKVQDVMTRDVITVHEATPFKEVASTLVNHRVSGMPVTTPIGMVVGVVSESDLLPNESRSEHGRLYDVTHRTEARKAEARTARQLMTAPAVTVTPDTPVRQAAAILARRGINRLPVVDELGLLVGVVSRRDVLGMFLQSDEDILDEIQHEVFLRGMSVDPAQLDITVTDGVVTVRGQLELRSSIEIAEELVRGVVGVVDVVSQMTYAHDDQHLRVVDSVNGVQMRDLW</sequence>